<proteinExistence type="predicted"/>
<dbReference type="Proteomes" id="UP000186817">
    <property type="component" value="Unassembled WGS sequence"/>
</dbReference>
<reference evidence="2 3" key="1">
    <citation type="submission" date="2016-02" db="EMBL/GenBank/DDBJ databases">
        <title>Genome analysis of coral dinoflagellate symbionts highlights evolutionary adaptations to a symbiotic lifestyle.</title>
        <authorList>
            <person name="Aranda M."/>
            <person name="Li Y."/>
            <person name="Liew Y.J."/>
            <person name="Baumgarten S."/>
            <person name="Simakov O."/>
            <person name="Wilson M."/>
            <person name="Piel J."/>
            <person name="Ashoor H."/>
            <person name="Bougouffa S."/>
            <person name="Bajic V.B."/>
            <person name="Ryu T."/>
            <person name="Ravasi T."/>
            <person name="Bayer T."/>
            <person name="Micklem G."/>
            <person name="Kim H."/>
            <person name="Bhak J."/>
            <person name="Lajeunesse T.C."/>
            <person name="Voolstra C.R."/>
        </authorList>
    </citation>
    <scope>NUCLEOTIDE SEQUENCE [LARGE SCALE GENOMIC DNA]</scope>
    <source>
        <strain evidence="2 3">CCMP2467</strain>
    </source>
</reference>
<organism evidence="2 3">
    <name type="scientific">Symbiodinium microadriaticum</name>
    <name type="common">Dinoflagellate</name>
    <name type="synonym">Zooxanthella microadriatica</name>
    <dbReference type="NCBI Taxonomy" id="2951"/>
    <lineage>
        <taxon>Eukaryota</taxon>
        <taxon>Sar</taxon>
        <taxon>Alveolata</taxon>
        <taxon>Dinophyceae</taxon>
        <taxon>Suessiales</taxon>
        <taxon>Symbiodiniaceae</taxon>
        <taxon>Symbiodinium</taxon>
    </lineage>
</organism>
<evidence type="ECO:0000313" key="3">
    <source>
        <dbReference type="Proteomes" id="UP000186817"/>
    </source>
</evidence>
<name>A0A1Q9CC04_SYMMI</name>
<accession>A0A1Q9CC04</accession>
<protein>
    <submittedName>
        <fullName evidence="2">Uncharacterized protein</fullName>
    </submittedName>
</protein>
<feature type="compositionally biased region" description="Polar residues" evidence="1">
    <location>
        <begin position="311"/>
        <end position="321"/>
    </location>
</feature>
<keyword evidence="3" id="KW-1185">Reference proteome</keyword>
<feature type="compositionally biased region" description="Low complexity" evidence="1">
    <location>
        <begin position="295"/>
        <end position="310"/>
    </location>
</feature>
<sequence>MDFGMRGIGGENKLFPPPVYHGELEKWADWSWQLKRYVGLYKPMAKTLMDEIEINAHKEVTDDLCEAYDVQQTRTQNNQLSLFAGQLGYMLAQITDGAARAIVRNEDTENGFEIWRRLYNQFSLPTRARATNLLNEIIALRLRHDHSESDLSDFIMLKNRHEKTTGVSLDNDLLITLIMQKTTGPLQQHLRLNVRNISTFTEALEIVYSYVNSRHLVVPSRNDGPVDMEEGHEGTQEEWSQDAEWYGDKWMDDEWNSDWIGSLDDWSGDWSWSEDDWGYWSDDWSWSSQDWWSAEQPSASALTGTAGTATVPQDSAKSEPSPNVAAVTVEDRSAPRSSRTVRKAKPGMMTNLFVGACMLIGALSAGAPPVSGRKDPDADPVSCSDRLVEFHTQAGLTDKSWILSDSGACANCCPGWFAPDYPVSPLNGSAPSLRSLSGKTLEVQGQDYLALIDPTGNPVPIVRQGTLVYLTPTVIPYAVADAAKMAASCLPEVMTGIELELGAVELRGVPDMHDSVIDHVFQIGSLIAAAQGMKAKEGYKWDMWNLS</sequence>
<gene>
    <name evidence="2" type="ORF">AK812_SmicGene39135</name>
</gene>
<feature type="region of interest" description="Disordered" evidence="1">
    <location>
        <begin position="295"/>
        <end position="324"/>
    </location>
</feature>
<evidence type="ECO:0000313" key="2">
    <source>
        <dbReference type="EMBL" id="OLP80452.1"/>
    </source>
</evidence>
<dbReference type="AlphaFoldDB" id="A0A1Q9CC04"/>
<dbReference type="EMBL" id="LSRX01001378">
    <property type="protein sequence ID" value="OLP80452.1"/>
    <property type="molecule type" value="Genomic_DNA"/>
</dbReference>
<evidence type="ECO:0000256" key="1">
    <source>
        <dbReference type="SAM" id="MobiDB-lite"/>
    </source>
</evidence>
<comment type="caution">
    <text evidence="2">The sequence shown here is derived from an EMBL/GenBank/DDBJ whole genome shotgun (WGS) entry which is preliminary data.</text>
</comment>